<keyword evidence="7" id="KW-0547">Nucleotide-binding</keyword>
<dbReference type="InterPro" id="IPR050980">
    <property type="entry name" value="2C_sensor_his_kinase"/>
</dbReference>
<dbReference type="Pfam" id="PF02518">
    <property type="entry name" value="HATPase_c"/>
    <property type="match status" value="1"/>
</dbReference>
<dbReference type="CDD" id="cd00082">
    <property type="entry name" value="HisKA"/>
    <property type="match status" value="1"/>
</dbReference>
<evidence type="ECO:0000313" key="13">
    <source>
        <dbReference type="Proteomes" id="UP000275281"/>
    </source>
</evidence>
<feature type="transmembrane region" description="Helical" evidence="10">
    <location>
        <begin position="6"/>
        <end position="23"/>
    </location>
</feature>
<proteinExistence type="predicted"/>
<dbReference type="InterPro" id="IPR004358">
    <property type="entry name" value="Sig_transdc_His_kin-like_C"/>
</dbReference>
<keyword evidence="13" id="KW-1185">Reference proteome</keyword>
<keyword evidence="4" id="KW-1003">Cell membrane</keyword>
<dbReference type="Pfam" id="PF00512">
    <property type="entry name" value="HisKA"/>
    <property type="match status" value="1"/>
</dbReference>
<keyword evidence="10" id="KW-0472">Membrane</keyword>
<evidence type="ECO:0000256" key="7">
    <source>
        <dbReference type="ARBA" id="ARBA00022741"/>
    </source>
</evidence>
<keyword evidence="10" id="KW-1133">Transmembrane helix</keyword>
<organism evidence="12 13">
    <name type="scientific">Alteromonas sediminis</name>
    <dbReference type="NCBI Taxonomy" id="2259342"/>
    <lineage>
        <taxon>Bacteria</taxon>
        <taxon>Pseudomonadati</taxon>
        <taxon>Pseudomonadota</taxon>
        <taxon>Gammaproteobacteria</taxon>
        <taxon>Alteromonadales</taxon>
        <taxon>Alteromonadaceae</taxon>
        <taxon>Alteromonas/Salinimonas group</taxon>
        <taxon>Alteromonas</taxon>
    </lineage>
</organism>
<evidence type="ECO:0000256" key="3">
    <source>
        <dbReference type="ARBA" id="ARBA00012438"/>
    </source>
</evidence>
<comment type="subcellular location">
    <subcellularLocation>
        <location evidence="2">Cell membrane</location>
        <topology evidence="2">Multi-pass membrane protein</topology>
    </subcellularLocation>
</comment>
<comment type="caution">
    <text evidence="12">The sequence shown here is derived from an EMBL/GenBank/DDBJ whole genome shotgun (WGS) entry which is preliminary data.</text>
</comment>
<evidence type="ECO:0000256" key="6">
    <source>
        <dbReference type="ARBA" id="ARBA00022679"/>
    </source>
</evidence>
<dbReference type="InterPro" id="IPR036097">
    <property type="entry name" value="HisK_dim/P_sf"/>
</dbReference>
<dbReference type="EC" id="2.7.13.3" evidence="3"/>
<dbReference type="InterPro" id="IPR036890">
    <property type="entry name" value="HATPase_C_sf"/>
</dbReference>
<dbReference type="PANTHER" id="PTHR44936">
    <property type="entry name" value="SENSOR PROTEIN CREC"/>
    <property type="match status" value="1"/>
</dbReference>
<evidence type="ECO:0000256" key="10">
    <source>
        <dbReference type="SAM" id="Phobius"/>
    </source>
</evidence>
<evidence type="ECO:0000256" key="1">
    <source>
        <dbReference type="ARBA" id="ARBA00000085"/>
    </source>
</evidence>
<evidence type="ECO:0000256" key="4">
    <source>
        <dbReference type="ARBA" id="ARBA00022475"/>
    </source>
</evidence>
<dbReference type="InterPro" id="IPR005467">
    <property type="entry name" value="His_kinase_dom"/>
</dbReference>
<dbReference type="Gene3D" id="1.10.287.130">
    <property type="match status" value="1"/>
</dbReference>
<keyword evidence="5" id="KW-0597">Phosphoprotein</keyword>
<dbReference type="PRINTS" id="PR00344">
    <property type="entry name" value="BCTRLSENSOR"/>
</dbReference>
<dbReference type="InterPro" id="IPR003661">
    <property type="entry name" value="HisK_dim/P_dom"/>
</dbReference>
<sequence length="410" mass="45451">MSRLFISLYVFVAISILVLGIGLEKLLINKQSAQTPAQKAILSLVTANRNQPDTLLKLLRQAGAKTQVYPASQFSPYSTHGAALENNEVIQGIADDDWLILIPTNQDTVVQARFANTKNSSMSWILYSTLFFGFLGVAIAIWVVPIWRDLRKLSTATETLQKDGTLEVPKIPAHSPLQPLVEGYNALNSNIKTLLHQHKALAGAITHEFKTPLARLRFALVSPGQYDKKQIQAIRADITELEHLVQEMLDFTRLDVHEPDLHIEDIPIQALCEQRLSKFRPGTSITLECVADNVTLLADATLLTRAIDNLLANALRHAKARVRIAVSIMEHVVISVEDDGDGVPDSDKEKVFEPFYRADTHRSRQHGGTGLGLAIVQRIMHWHKGTCSVTNSALGGAAFMLKFDARSHRL</sequence>
<feature type="transmembrane region" description="Helical" evidence="10">
    <location>
        <begin position="124"/>
        <end position="147"/>
    </location>
</feature>
<keyword evidence="8" id="KW-0418">Kinase</keyword>
<name>A0A3N5YKU0_9ALTE</name>
<evidence type="ECO:0000256" key="9">
    <source>
        <dbReference type="ARBA" id="ARBA00022840"/>
    </source>
</evidence>
<evidence type="ECO:0000256" key="5">
    <source>
        <dbReference type="ARBA" id="ARBA00022553"/>
    </source>
</evidence>
<dbReference type="SMART" id="SM00387">
    <property type="entry name" value="HATPase_c"/>
    <property type="match status" value="1"/>
</dbReference>
<dbReference type="AlphaFoldDB" id="A0A3N5YKU0"/>
<keyword evidence="6" id="KW-0808">Transferase</keyword>
<keyword evidence="9" id="KW-0067">ATP-binding</keyword>
<reference evidence="12 13" key="1">
    <citation type="submission" date="2018-11" db="EMBL/GenBank/DDBJ databases">
        <authorList>
            <person name="Ye M.-Q."/>
            <person name="Du Z.-J."/>
        </authorList>
    </citation>
    <scope>NUCLEOTIDE SEQUENCE [LARGE SCALE GENOMIC DNA]</scope>
    <source>
        <strain evidence="12 13">U0105</strain>
    </source>
</reference>
<protein>
    <recommendedName>
        <fullName evidence="3">histidine kinase</fullName>
        <ecNumber evidence="3">2.7.13.3</ecNumber>
    </recommendedName>
</protein>
<accession>A0A3N5YKU0</accession>
<feature type="domain" description="Histidine kinase" evidence="11">
    <location>
        <begin position="204"/>
        <end position="407"/>
    </location>
</feature>
<evidence type="ECO:0000313" key="12">
    <source>
        <dbReference type="EMBL" id="RPJ65591.1"/>
    </source>
</evidence>
<dbReference type="SUPFAM" id="SSF55874">
    <property type="entry name" value="ATPase domain of HSP90 chaperone/DNA topoisomerase II/histidine kinase"/>
    <property type="match status" value="1"/>
</dbReference>
<gene>
    <name evidence="12" type="ORF">DRW07_12250</name>
</gene>
<dbReference type="RefSeq" id="WP_124028223.1">
    <property type="nucleotide sequence ID" value="NZ_JBHRSN010000007.1"/>
</dbReference>
<dbReference type="Proteomes" id="UP000275281">
    <property type="component" value="Unassembled WGS sequence"/>
</dbReference>
<dbReference type="SUPFAM" id="SSF47384">
    <property type="entry name" value="Homodimeric domain of signal transducing histidine kinase"/>
    <property type="match status" value="1"/>
</dbReference>
<evidence type="ECO:0000259" key="11">
    <source>
        <dbReference type="PROSITE" id="PS50109"/>
    </source>
</evidence>
<dbReference type="GO" id="GO:0000155">
    <property type="term" value="F:phosphorelay sensor kinase activity"/>
    <property type="evidence" value="ECO:0007669"/>
    <property type="project" value="InterPro"/>
</dbReference>
<dbReference type="PROSITE" id="PS50109">
    <property type="entry name" value="HIS_KIN"/>
    <property type="match status" value="1"/>
</dbReference>
<dbReference type="PANTHER" id="PTHR44936:SF10">
    <property type="entry name" value="SENSOR PROTEIN RSTB"/>
    <property type="match status" value="1"/>
</dbReference>
<dbReference type="EMBL" id="RPOK01000004">
    <property type="protein sequence ID" value="RPJ65591.1"/>
    <property type="molecule type" value="Genomic_DNA"/>
</dbReference>
<dbReference type="GO" id="GO:0005524">
    <property type="term" value="F:ATP binding"/>
    <property type="evidence" value="ECO:0007669"/>
    <property type="project" value="UniProtKB-KW"/>
</dbReference>
<evidence type="ECO:0000256" key="2">
    <source>
        <dbReference type="ARBA" id="ARBA00004651"/>
    </source>
</evidence>
<evidence type="ECO:0000256" key="8">
    <source>
        <dbReference type="ARBA" id="ARBA00022777"/>
    </source>
</evidence>
<dbReference type="GO" id="GO:0005886">
    <property type="term" value="C:plasma membrane"/>
    <property type="evidence" value="ECO:0007669"/>
    <property type="project" value="UniProtKB-SubCell"/>
</dbReference>
<dbReference type="Gene3D" id="3.30.565.10">
    <property type="entry name" value="Histidine kinase-like ATPase, C-terminal domain"/>
    <property type="match status" value="1"/>
</dbReference>
<dbReference type="InterPro" id="IPR003594">
    <property type="entry name" value="HATPase_dom"/>
</dbReference>
<dbReference type="OrthoDB" id="9804645at2"/>
<comment type="catalytic activity">
    <reaction evidence="1">
        <text>ATP + protein L-histidine = ADP + protein N-phospho-L-histidine.</text>
        <dbReference type="EC" id="2.7.13.3"/>
    </reaction>
</comment>
<keyword evidence="10" id="KW-0812">Transmembrane</keyword>
<dbReference type="SMART" id="SM00388">
    <property type="entry name" value="HisKA"/>
    <property type="match status" value="1"/>
</dbReference>